<keyword evidence="1" id="KW-0812">Transmembrane</keyword>
<reference evidence="2" key="1">
    <citation type="submission" date="2024-05" db="EMBL/GenBank/DDBJ databases">
        <title>Whole genome shotgun sequence of Streptomyces daghestanicus NBRC 12762.</title>
        <authorList>
            <person name="Komaki H."/>
            <person name="Tamura T."/>
        </authorList>
    </citation>
    <scope>NUCLEOTIDE SEQUENCE</scope>
    <source>
        <strain evidence="2">NBRC 12762</strain>
    </source>
</reference>
<dbReference type="EMBL" id="BNDX01000003">
    <property type="protein sequence ID" value="GHI29641.1"/>
    <property type="molecule type" value="Genomic_DNA"/>
</dbReference>
<evidence type="ECO:0000313" key="2">
    <source>
        <dbReference type="EMBL" id="GHI29641.1"/>
    </source>
</evidence>
<accession>A0ABQ3PX94</accession>
<feature type="transmembrane region" description="Helical" evidence="1">
    <location>
        <begin position="95"/>
        <end position="112"/>
    </location>
</feature>
<dbReference type="Proteomes" id="UP001052655">
    <property type="component" value="Unassembled WGS sequence"/>
</dbReference>
<evidence type="ECO:0000256" key="1">
    <source>
        <dbReference type="SAM" id="Phobius"/>
    </source>
</evidence>
<evidence type="ECO:0000313" key="3">
    <source>
        <dbReference type="Proteomes" id="UP001052655"/>
    </source>
</evidence>
<feature type="transmembrane region" description="Helical" evidence="1">
    <location>
        <begin position="55"/>
        <end position="75"/>
    </location>
</feature>
<organism evidence="2 3">
    <name type="scientific">Streptomyces daghestanicus</name>
    <dbReference type="NCBI Taxonomy" id="66885"/>
    <lineage>
        <taxon>Bacteria</taxon>
        <taxon>Bacillati</taxon>
        <taxon>Actinomycetota</taxon>
        <taxon>Actinomycetes</taxon>
        <taxon>Kitasatosporales</taxon>
        <taxon>Streptomycetaceae</taxon>
        <taxon>Streptomyces</taxon>
    </lineage>
</organism>
<keyword evidence="1" id="KW-1133">Transmembrane helix</keyword>
<gene>
    <name evidence="2" type="ORF">Sdagh_13710</name>
</gene>
<comment type="caution">
    <text evidence="2">The sequence shown here is derived from an EMBL/GenBank/DDBJ whole genome shotgun (WGS) entry which is preliminary data.</text>
</comment>
<evidence type="ECO:0008006" key="4">
    <source>
        <dbReference type="Google" id="ProtNLM"/>
    </source>
</evidence>
<proteinExistence type="predicted"/>
<sequence>MRAAVRRLRRVLGRRGIAPLLLGTGKILHGLGSILTSEPNPPGSEALTRWADSRCWASVWVACGAITFGCAWLRIGRDRWGFIAALGPPFHWGSAYLWGAGVVTGSLSGGWRRSAGTRPATRG</sequence>
<keyword evidence="3" id="KW-1185">Reference proteome</keyword>
<protein>
    <recommendedName>
        <fullName evidence="4">Integral membrane protein</fullName>
    </recommendedName>
</protein>
<keyword evidence="1" id="KW-0472">Membrane</keyword>
<name>A0ABQ3PX94_9ACTN</name>